<sequence>MNIEEVYRKANQIDLKNNAFTVNEHLYHSGLMQTFEKALVKNKPLAFEILIALKVDSKSIERIVFSK</sequence>
<evidence type="ECO:0000313" key="1">
    <source>
        <dbReference type="EMBL" id="PZX44161.1"/>
    </source>
</evidence>
<accession>A0ABX5Q2G1</accession>
<protein>
    <submittedName>
        <fullName evidence="1">Uncharacterized protein</fullName>
    </submittedName>
</protein>
<proteinExistence type="predicted"/>
<dbReference type="EMBL" id="QKZR01000001">
    <property type="protein sequence ID" value="PZX44161.1"/>
    <property type="molecule type" value="Genomic_DNA"/>
</dbReference>
<comment type="caution">
    <text evidence="1">The sequence shown here is derived from an EMBL/GenBank/DDBJ whole genome shotgun (WGS) entry which is preliminary data.</text>
</comment>
<reference evidence="1 2" key="1">
    <citation type="submission" date="2018-06" db="EMBL/GenBank/DDBJ databases">
        <title>Genomic Encyclopedia of Archaeal and Bacterial Type Strains, Phase II (KMG-II): from individual species to whole genera.</title>
        <authorList>
            <person name="Goeker M."/>
        </authorList>
    </citation>
    <scope>NUCLEOTIDE SEQUENCE [LARGE SCALE GENOMIC DNA]</scope>
    <source>
        <strain evidence="1 2">DSM 17205</strain>
    </source>
</reference>
<keyword evidence="2" id="KW-1185">Reference proteome</keyword>
<dbReference type="RefSeq" id="WP_015362005.1">
    <property type="nucleotide sequence ID" value="NZ_QKZR01000001.1"/>
</dbReference>
<gene>
    <name evidence="1" type="ORF">LX97_01170</name>
</gene>
<organism evidence="1 2">
    <name type="scientific">Nonlabens dokdonensis</name>
    <dbReference type="NCBI Taxonomy" id="328515"/>
    <lineage>
        <taxon>Bacteria</taxon>
        <taxon>Pseudomonadati</taxon>
        <taxon>Bacteroidota</taxon>
        <taxon>Flavobacteriia</taxon>
        <taxon>Flavobacteriales</taxon>
        <taxon>Flavobacteriaceae</taxon>
        <taxon>Nonlabens</taxon>
    </lineage>
</organism>
<name>A0ABX5Q2G1_9FLAO</name>
<dbReference type="Proteomes" id="UP000248584">
    <property type="component" value="Unassembled WGS sequence"/>
</dbReference>
<evidence type="ECO:0000313" key="2">
    <source>
        <dbReference type="Proteomes" id="UP000248584"/>
    </source>
</evidence>